<dbReference type="SUPFAM" id="SSF54862">
    <property type="entry name" value="4Fe-4S ferredoxins"/>
    <property type="match status" value="1"/>
</dbReference>
<dbReference type="Pfam" id="PF12801">
    <property type="entry name" value="Fer4_5"/>
    <property type="match status" value="1"/>
</dbReference>
<dbReference type="RefSeq" id="WP_121924380.1">
    <property type="nucleotide sequence ID" value="NZ_CBCSGA010000005.1"/>
</dbReference>
<feature type="transmembrane region" description="Helical" evidence="7">
    <location>
        <begin position="197"/>
        <end position="214"/>
    </location>
</feature>
<dbReference type="PANTHER" id="PTHR30176">
    <property type="entry name" value="FERREDOXIN-TYPE PROTEIN NAPH"/>
    <property type="match status" value="1"/>
</dbReference>
<evidence type="ECO:0000256" key="5">
    <source>
        <dbReference type="ARBA" id="ARBA00023004"/>
    </source>
</evidence>
<name>A0A3M0A434_9FLAO</name>
<dbReference type="Gene3D" id="2.60.40.10">
    <property type="entry name" value="Immunoglobulins"/>
    <property type="match status" value="1"/>
</dbReference>
<dbReference type="Pfam" id="PF13746">
    <property type="entry name" value="Fer4_18"/>
    <property type="match status" value="1"/>
</dbReference>
<keyword evidence="2" id="KW-0004">4Fe-4S</keyword>
<dbReference type="PANTHER" id="PTHR30176:SF3">
    <property type="entry name" value="FERREDOXIN-TYPE PROTEIN NAPH"/>
    <property type="match status" value="1"/>
</dbReference>
<dbReference type="PROSITE" id="PS00198">
    <property type="entry name" value="4FE4S_FER_1"/>
    <property type="match status" value="1"/>
</dbReference>
<organism evidence="9 10">
    <name type="scientific">Flavobacterium weaverense</name>
    <dbReference type="NCBI Taxonomy" id="271156"/>
    <lineage>
        <taxon>Bacteria</taxon>
        <taxon>Pseudomonadati</taxon>
        <taxon>Bacteroidota</taxon>
        <taxon>Flavobacteriia</taxon>
        <taxon>Flavobacteriales</taxon>
        <taxon>Flavobacteriaceae</taxon>
        <taxon>Flavobacterium</taxon>
    </lineage>
</organism>
<gene>
    <name evidence="9" type="ORF">BC961_0649</name>
</gene>
<evidence type="ECO:0000313" key="9">
    <source>
        <dbReference type="EMBL" id="RMA78269.1"/>
    </source>
</evidence>
<keyword evidence="6" id="KW-0411">Iron-sulfur</keyword>
<dbReference type="InterPro" id="IPR014116">
    <property type="entry name" value="Cyt_c_oxidase_cbb3_FixG"/>
</dbReference>
<dbReference type="AlphaFoldDB" id="A0A3M0A434"/>
<dbReference type="InterPro" id="IPR017896">
    <property type="entry name" value="4Fe4S_Fe-S-bd"/>
</dbReference>
<feature type="domain" description="4Fe-4S ferredoxin-type" evidence="8">
    <location>
        <begin position="261"/>
        <end position="289"/>
    </location>
</feature>
<dbReference type="Pfam" id="PF11614">
    <property type="entry name" value="FixG_C"/>
    <property type="match status" value="1"/>
</dbReference>
<feature type="transmembrane region" description="Helical" evidence="7">
    <location>
        <begin position="158"/>
        <end position="177"/>
    </location>
</feature>
<protein>
    <submittedName>
        <fullName evidence="9">Cytochrome c oxidase accessory protein FixG</fullName>
    </submittedName>
</protein>
<dbReference type="GO" id="GO:0005886">
    <property type="term" value="C:plasma membrane"/>
    <property type="evidence" value="ECO:0007669"/>
    <property type="project" value="TreeGrafter"/>
</dbReference>
<feature type="transmembrane region" description="Helical" evidence="7">
    <location>
        <begin position="338"/>
        <end position="358"/>
    </location>
</feature>
<dbReference type="NCBIfam" id="TIGR02745">
    <property type="entry name" value="ccoG_rdxA_fixG"/>
    <property type="match status" value="1"/>
</dbReference>
<evidence type="ECO:0000256" key="7">
    <source>
        <dbReference type="SAM" id="Phobius"/>
    </source>
</evidence>
<dbReference type="GO" id="GO:0051539">
    <property type="term" value="F:4 iron, 4 sulfur cluster binding"/>
    <property type="evidence" value="ECO:0007669"/>
    <property type="project" value="UniProtKB-KW"/>
</dbReference>
<dbReference type="InterPro" id="IPR051684">
    <property type="entry name" value="Electron_Trans/Redox"/>
</dbReference>
<evidence type="ECO:0000259" key="8">
    <source>
        <dbReference type="PROSITE" id="PS51379"/>
    </source>
</evidence>
<feature type="transmembrane region" description="Helical" evidence="7">
    <location>
        <begin position="37"/>
        <end position="55"/>
    </location>
</feature>
<keyword evidence="5" id="KW-0408">Iron</keyword>
<dbReference type="PROSITE" id="PS51379">
    <property type="entry name" value="4FE4S_FER_2"/>
    <property type="match status" value="1"/>
</dbReference>
<keyword evidence="7" id="KW-0812">Transmembrane</keyword>
<evidence type="ECO:0000256" key="2">
    <source>
        <dbReference type="ARBA" id="ARBA00022485"/>
    </source>
</evidence>
<evidence type="ECO:0000256" key="4">
    <source>
        <dbReference type="ARBA" id="ARBA00022982"/>
    </source>
</evidence>
<feature type="transmembrane region" description="Helical" evidence="7">
    <location>
        <begin position="84"/>
        <end position="110"/>
    </location>
</feature>
<sequence>MSKLPDEAFRDTIGTIDVDGSRKFIFPKKPSGRFYDYRKWVSYILLIILVANPFIKINGNQFMMFNILERRFNIFGFPFWPQDFYIFVLFLLVGVVFVILFTVIFGRIFCGWICPQTIFLEMVFRRIEYLIEGDRGAQIRLEKQEWNAEKIRKKALKWTVFLIISFFIANVFLAYLISSDKLFLMIEEGPVNHVSTLISLLIFTGIFYFVFAWFREQVCIIACPYGRLQGVLLDDKSINVAYDFVRGEKELGRAKYNKQEDRAASGKGDCIDCKQCVHVCPTGIDIRNGTQMECVNCTACIDECDVIMDNIGLPRGLIRYASEEEIEKKNKFKITPRIKGYSAVLFILTGILIGLLFLRTDVEATILRLPGQLFQHKGDNISNIYTFKIINKTNNDFNDVHFKLVGINGTLNVVGKQELKVPKQGMSGGTLFVEINKNLLDSDKTKLKIEVYDGDKKIETSTTNFLSPRSFD</sequence>
<dbReference type="Proteomes" id="UP000280368">
    <property type="component" value="Unassembled WGS sequence"/>
</dbReference>
<keyword evidence="1" id="KW-0813">Transport</keyword>
<evidence type="ECO:0000256" key="1">
    <source>
        <dbReference type="ARBA" id="ARBA00022448"/>
    </source>
</evidence>
<dbReference type="EMBL" id="REFH01000007">
    <property type="protein sequence ID" value="RMA78269.1"/>
    <property type="molecule type" value="Genomic_DNA"/>
</dbReference>
<keyword evidence="4" id="KW-0249">Electron transport</keyword>
<proteinExistence type="predicted"/>
<evidence type="ECO:0000313" key="10">
    <source>
        <dbReference type="Proteomes" id="UP000280368"/>
    </source>
</evidence>
<keyword evidence="10" id="KW-1185">Reference proteome</keyword>
<evidence type="ECO:0000256" key="3">
    <source>
        <dbReference type="ARBA" id="ARBA00022723"/>
    </source>
</evidence>
<dbReference type="GO" id="GO:0046872">
    <property type="term" value="F:metal ion binding"/>
    <property type="evidence" value="ECO:0007669"/>
    <property type="project" value="UniProtKB-KW"/>
</dbReference>
<dbReference type="InterPro" id="IPR009051">
    <property type="entry name" value="Helical_ferredxn"/>
</dbReference>
<dbReference type="Gene3D" id="1.10.1060.10">
    <property type="entry name" value="Alpha-helical ferredoxin"/>
    <property type="match status" value="1"/>
</dbReference>
<dbReference type="OrthoDB" id="9811700at2"/>
<comment type="caution">
    <text evidence="9">The sequence shown here is derived from an EMBL/GenBank/DDBJ whole genome shotgun (WGS) entry which is preliminary data.</text>
</comment>
<reference evidence="9 10" key="1">
    <citation type="submission" date="2018-10" db="EMBL/GenBank/DDBJ databases">
        <title>Genomic Encyclopedia of Archaeal and Bacterial Type Strains, Phase II (KMG-II): from individual species to whole genera.</title>
        <authorList>
            <person name="Goeker M."/>
        </authorList>
    </citation>
    <scope>NUCLEOTIDE SEQUENCE [LARGE SCALE GENOMIC DNA]</scope>
    <source>
        <strain evidence="9 10">DSM 19727</strain>
    </source>
</reference>
<accession>A0A3M0A434</accession>
<evidence type="ECO:0000256" key="6">
    <source>
        <dbReference type="ARBA" id="ARBA00023014"/>
    </source>
</evidence>
<dbReference type="InterPro" id="IPR013783">
    <property type="entry name" value="Ig-like_fold"/>
</dbReference>
<dbReference type="InterPro" id="IPR032879">
    <property type="entry name" value="FixG_C"/>
</dbReference>
<dbReference type="InterPro" id="IPR017900">
    <property type="entry name" value="4Fe4S_Fe_S_CS"/>
</dbReference>
<keyword evidence="7" id="KW-0472">Membrane</keyword>
<keyword evidence="3" id="KW-0479">Metal-binding</keyword>
<keyword evidence="7" id="KW-1133">Transmembrane helix</keyword>